<accession>A0AAW2NRM4</accession>
<evidence type="ECO:0000313" key="2">
    <source>
        <dbReference type="EMBL" id="KAL0345595.1"/>
    </source>
</evidence>
<keyword evidence="1" id="KW-0472">Membrane</keyword>
<evidence type="ECO:0000256" key="1">
    <source>
        <dbReference type="SAM" id="Phobius"/>
    </source>
</evidence>
<dbReference type="EMBL" id="JACGWJ010000019">
    <property type="protein sequence ID" value="KAL0345595.1"/>
    <property type="molecule type" value="Genomic_DNA"/>
</dbReference>
<dbReference type="AlphaFoldDB" id="A0AAW2NRM4"/>
<evidence type="ECO:0008006" key="3">
    <source>
        <dbReference type="Google" id="ProtNLM"/>
    </source>
</evidence>
<reference evidence="2" key="1">
    <citation type="submission" date="2020-06" db="EMBL/GenBank/DDBJ databases">
        <authorList>
            <person name="Li T."/>
            <person name="Hu X."/>
            <person name="Zhang T."/>
            <person name="Song X."/>
            <person name="Zhang H."/>
            <person name="Dai N."/>
            <person name="Sheng W."/>
            <person name="Hou X."/>
            <person name="Wei L."/>
        </authorList>
    </citation>
    <scope>NUCLEOTIDE SEQUENCE</scope>
    <source>
        <strain evidence="2">G02</strain>
        <tissue evidence="2">Leaf</tissue>
    </source>
</reference>
<protein>
    <recommendedName>
        <fullName evidence="3">GDT1 family protein</fullName>
    </recommendedName>
</protein>
<keyword evidence="1" id="KW-0812">Transmembrane</keyword>
<reference evidence="2" key="2">
    <citation type="journal article" date="2024" name="Plant">
        <title>Genomic evolution and insights into agronomic trait innovations of Sesamum species.</title>
        <authorList>
            <person name="Miao H."/>
            <person name="Wang L."/>
            <person name="Qu L."/>
            <person name="Liu H."/>
            <person name="Sun Y."/>
            <person name="Le M."/>
            <person name="Wang Q."/>
            <person name="Wei S."/>
            <person name="Zheng Y."/>
            <person name="Lin W."/>
            <person name="Duan Y."/>
            <person name="Cao H."/>
            <person name="Xiong S."/>
            <person name="Wang X."/>
            <person name="Wei L."/>
            <person name="Li C."/>
            <person name="Ma Q."/>
            <person name="Ju M."/>
            <person name="Zhao R."/>
            <person name="Li G."/>
            <person name="Mu C."/>
            <person name="Tian Q."/>
            <person name="Mei H."/>
            <person name="Zhang T."/>
            <person name="Gao T."/>
            <person name="Zhang H."/>
        </authorList>
    </citation>
    <scope>NUCLEOTIDE SEQUENCE</scope>
    <source>
        <strain evidence="2">G02</strain>
    </source>
</reference>
<proteinExistence type="predicted"/>
<feature type="transmembrane region" description="Helical" evidence="1">
    <location>
        <begin position="53"/>
        <end position="77"/>
    </location>
</feature>
<sequence>MVPRRFEDSSIGGAFKVAVILGASVAGSDDLGVAFAAVLEREVRDVLGTTYKAWIVATGISLAFCLFGALVGASLTLSRL</sequence>
<keyword evidence="1" id="KW-1133">Transmembrane helix</keyword>
<comment type="caution">
    <text evidence="2">The sequence shown here is derived from an EMBL/GenBank/DDBJ whole genome shotgun (WGS) entry which is preliminary data.</text>
</comment>
<name>A0AAW2NRM4_SESRA</name>
<gene>
    <name evidence="2" type="ORF">Sradi_4390800</name>
</gene>
<organism evidence="2">
    <name type="scientific">Sesamum radiatum</name>
    <name type="common">Black benniseed</name>
    <dbReference type="NCBI Taxonomy" id="300843"/>
    <lineage>
        <taxon>Eukaryota</taxon>
        <taxon>Viridiplantae</taxon>
        <taxon>Streptophyta</taxon>
        <taxon>Embryophyta</taxon>
        <taxon>Tracheophyta</taxon>
        <taxon>Spermatophyta</taxon>
        <taxon>Magnoliopsida</taxon>
        <taxon>eudicotyledons</taxon>
        <taxon>Gunneridae</taxon>
        <taxon>Pentapetalae</taxon>
        <taxon>asterids</taxon>
        <taxon>lamiids</taxon>
        <taxon>Lamiales</taxon>
        <taxon>Pedaliaceae</taxon>
        <taxon>Sesamum</taxon>
    </lineage>
</organism>